<evidence type="ECO:0000259" key="4">
    <source>
        <dbReference type="Pfam" id="PF06452"/>
    </source>
</evidence>
<protein>
    <submittedName>
        <fullName evidence="6">Alpha/beta hydrolase fold domain-containing protein</fullName>
    </submittedName>
</protein>
<proteinExistence type="predicted"/>
<feature type="domain" description="Peptidase S9 prolyl oligopeptidase catalytic" evidence="3">
    <location>
        <begin position="223"/>
        <end position="292"/>
    </location>
</feature>
<dbReference type="Gene3D" id="2.60.40.1190">
    <property type="match status" value="1"/>
</dbReference>
<dbReference type="InterPro" id="IPR049492">
    <property type="entry name" value="BD-FAE-like_dom"/>
</dbReference>
<dbReference type="GO" id="GO:0016787">
    <property type="term" value="F:hydrolase activity"/>
    <property type="evidence" value="ECO:0007669"/>
    <property type="project" value="UniProtKB-KW"/>
</dbReference>
<gene>
    <name evidence="6" type="ORF">V3851_05840</name>
</gene>
<organism evidence="6 7">
    <name type="scientific">Paenibacillus haidiansis</name>
    <dbReference type="NCBI Taxonomy" id="1574488"/>
    <lineage>
        <taxon>Bacteria</taxon>
        <taxon>Bacillati</taxon>
        <taxon>Bacillota</taxon>
        <taxon>Bacilli</taxon>
        <taxon>Bacillales</taxon>
        <taxon>Paenibacillaceae</taxon>
        <taxon>Paenibacillus</taxon>
    </lineage>
</organism>
<dbReference type="Pfam" id="PF00326">
    <property type="entry name" value="Peptidase_S9"/>
    <property type="match status" value="1"/>
</dbReference>
<dbReference type="Proteomes" id="UP001306950">
    <property type="component" value="Unassembled WGS sequence"/>
</dbReference>
<reference evidence="6 7" key="1">
    <citation type="submission" date="2024-02" db="EMBL/GenBank/DDBJ databases">
        <title>A nitrogen-fixing paenibacillus bacterium.</title>
        <authorList>
            <person name="Zhang W.L."/>
            <person name="Chen S.F."/>
        </authorList>
    </citation>
    <scope>NUCLEOTIDE SEQUENCE [LARGE SCALE GENOMIC DNA]</scope>
    <source>
        <strain evidence="6 7">M1</strain>
    </source>
</reference>
<keyword evidence="7" id="KW-1185">Reference proteome</keyword>
<keyword evidence="2" id="KW-1133">Transmembrane helix</keyword>
<dbReference type="InterPro" id="IPR029058">
    <property type="entry name" value="AB_hydrolase_fold"/>
</dbReference>
<sequence length="687" mass="74326">MKRRYIYIFFVILIGAVVLGVWSLMGRVPDENTSAVKAPAVPAVADRAHNDLKYLTPAYEVNVHHDIVYASKRNETETEEPLKLDLYEPQGGEGESKPVFLFIHGGGYTEGSKSDAADISMRLASLGYAVVSMDYRLKSVPFADFAHTLGDAYEDISDAIGWIRHNAAELNLDASRIAIGGDSAGGYLALNFTNEYLERDPSKVQPIFAIVDIYGGMPENRVHGQLPPVLIIHGTIDTMIPYRQSLDLEAALEESGIYHNMLTMEGAGHDYKNADYFDEVVETISHFLWNVMSAPDVEWLPDNAGTAVAAGDPLDLVLPEGYIRSSAEEPLAIAMPEGWTLDDPGDGQTIRVRVPAGIEPGNYTVAVSIDKGTDDPAVGFAVNVKVISPLRETYETYYDAADGVIKTRLHITNQSSNPMDGSLVVNYGTEQGASGIFETSVNALEPGGGATYVIPELAAGKRELRAFDKTGSLLQTSEDDANALILRPSGNPLQIDGDLRDWGGTASFPITDVKMDDWKGAEDAGATGYLSWDTDRLYLALEVTDDTHSQSAAGNELWRGDSIQVAVGIAEEDGGTPSEYHEMGFALGDDGQMSRWRWIAPGGFLAGEFLSSDFAAARRDNATVYEAAIPWSELIADRTLAGPGLKLKFSLLVNDNDGAGRKGWLEYNGGIGTAKDINAFGDIFLAE</sequence>
<comment type="caution">
    <text evidence="6">The sequence shown here is derived from an EMBL/GenBank/DDBJ whole genome shotgun (WGS) entry which is preliminary data.</text>
</comment>
<dbReference type="SUPFAM" id="SSF53474">
    <property type="entry name" value="alpha/beta-Hydrolases"/>
    <property type="match status" value="1"/>
</dbReference>
<keyword evidence="2" id="KW-0812">Transmembrane</keyword>
<evidence type="ECO:0000256" key="2">
    <source>
        <dbReference type="SAM" id="Phobius"/>
    </source>
</evidence>
<dbReference type="EMBL" id="JAZHPZ010000002">
    <property type="protein sequence ID" value="MEF2965349.1"/>
    <property type="molecule type" value="Genomic_DNA"/>
</dbReference>
<feature type="transmembrane region" description="Helical" evidence="2">
    <location>
        <begin position="5"/>
        <end position="25"/>
    </location>
</feature>
<dbReference type="Pfam" id="PF20434">
    <property type="entry name" value="BD-FAE"/>
    <property type="match status" value="1"/>
</dbReference>
<dbReference type="Gene3D" id="3.40.50.1820">
    <property type="entry name" value="alpha/beta hydrolase"/>
    <property type="match status" value="1"/>
</dbReference>
<evidence type="ECO:0000313" key="6">
    <source>
        <dbReference type="EMBL" id="MEF2965349.1"/>
    </source>
</evidence>
<dbReference type="InterPro" id="IPR050300">
    <property type="entry name" value="GDXG_lipolytic_enzyme"/>
</dbReference>
<evidence type="ECO:0000313" key="7">
    <source>
        <dbReference type="Proteomes" id="UP001306950"/>
    </source>
</evidence>
<dbReference type="SUPFAM" id="SSF49344">
    <property type="entry name" value="CBD9-like"/>
    <property type="match status" value="1"/>
</dbReference>
<feature type="domain" description="BD-FAE-like" evidence="5">
    <location>
        <begin position="84"/>
        <end position="190"/>
    </location>
</feature>
<dbReference type="PANTHER" id="PTHR48081">
    <property type="entry name" value="AB HYDROLASE SUPERFAMILY PROTEIN C4A8.06C"/>
    <property type="match status" value="1"/>
</dbReference>
<accession>A0ABU7VNK4</accession>
<dbReference type="InterPro" id="IPR001375">
    <property type="entry name" value="Peptidase_S9_cat"/>
</dbReference>
<feature type="domain" description="Carbohydrate-binding" evidence="4">
    <location>
        <begin position="495"/>
        <end position="686"/>
    </location>
</feature>
<dbReference type="RefSeq" id="WP_331845582.1">
    <property type="nucleotide sequence ID" value="NZ_JAZHPZ010000002.1"/>
</dbReference>
<evidence type="ECO:0000259" key="5">
    <source>
        <dbReference type="Pfam" id="PF20434"/>
    </source>
</evidence>
<keyword evidence="1 6" id="KW-0378">Hydrolase</keyword>
<evidence type="ECO:0000259" key="3">
    <source>
        <dbReference type="Pfam" id="PF00326"/>
    </source>
</evidence>
<dbReference type="Pfam" id="PF06452">
    <property type="entry name" value="CBM9_1"/>
    <property type="match status" value="1"/>
</dbReference>
<keyword evidence="2" id="KW-0472">Membrane</keyword>
<name>A0ABU7VNK4_9BACL</name>
<evidence type="ECO:0000256" key="1">
    <source>
        <dbReference type="ARBA" id="ARBA00022801"/>
    </source>
</evidence>
<dbReference type="InterPro" id="IPR010502">
    <property type="entry name" value="Carb-bd_dom_fam9"/>
</dbReference>
<dbReference type="CDD" id="cd09621">
    <property type="entry name" value="CBM9_like_5"/>
    <property type="match status" value="1"/>
</dbReference>